<dbReference type="EMBL" id="QCYY01003111">
    <property type="protein sequence ID" value="ROT65254.1"/>
    <property type="molecule type" value="Genomic_DNA"/>
</dbReference>
<feature type="compositionally biased region" description="Basic and acidic residues" evidence="1">
    <location>
        <begin position="1"/>
        <end position="12"/>
    </location>
</feature>
<feature type="region of interest" description="Disordered" evidence="1">
    <location>
        <begin position="991"/>
        <end position="1081"/>
    </location>
</feature>
<feature type="compositionally biased region" description="Basic and acidic residues" evidence="1">
    <location>
        <begin position="2194"/>
        <end position="2226"/>
    </location>
</feature>
<feature type="compositionally biased region" description="Basic and acidic residues" evidence="1">
    <location>
        <begin position="492"/>
        <end position="514"/>
    </location>
</feature>
<feature type="compositionally biased region" description="Basic and acidic residues" evidence="1">
    <location>
        <begin position="1334"/>
        <end position="1351"/>
    </location>
</feature>
<feature type="compositionally biased region" description="Basic and acidic residues" evidence="1">
    <location>
        <begin position="1211"/>
        <end position="1230"/>
    </location>
</feature>
<feature type="region of interest" description="Disordered" evidence="1">
    <location>
        <begin position="1205"/>
        <end position="1230"/>
    </location>
</feature>
<feature type="compositionally biased region" description="Basic and acidic residues" evidence="1">
    <location>
        <begin position="627"/>
        <end position="639"/>
    </location>
</feature>
<feature type="compositionally biased region" description="Basic and acidic residues" evidence="1">
    <location>
        <begin position="1451"/>
        <end position="1461"/>
    </location>
</feature>
<feature type="compositionally biased region" description="Basic and acidic residues" evidence="1">
    <location>
        <begin position="658"/>
        <end position="668"/>
    </location>
</feature>
<reference evidence="2 3" key="1">
    <citation type="submission" date="2018-04" db="EMBL/GenBank/DDBJ databases">
        <authorList>
            <person name="Zhang X."/>
            <person name="Yuan J."/>
            <person name="Li F."/>
            <person name="Xiang J."/>
        </authorList>
    </citation>
    <scope>NUCLEOTIDE SEQUENCE [LARGE SCALE GENOMIC DNA]</scope>
    <source>
        <tissue evidence="2">Muscle</tissue>
    </source>
</reference>
<feature type="compositionally biased region" description="Basic residues" evidence="1">
    <location>
        <begin position="1441"/>
        <end position="1450"/>
    </location>
</feature>
<feature type="region of interest" description="Disordered" evidence="1">
    <location>
        <begin position="75"/>
        <end position="176"/>
    </location>
</feature>
<feature type="region of interest" description="Disordered" evidence="1">
    <location>
        <begin position="801"/>
        <end position="971"/>
    </location>
</feature>
<feature type="compositionally biased region" description="Polar residues" evidence="1">
    <location>
        <begin position="729"/>
        <end position="741"/>
    </location>
</feature>
<feature type="compositionally biased region" description="Polar residues" evidence="1">
    <location>
        <begin position="2042"/>
        <end position="2058"/>
    </location>
</feature>
<feature type="compositionally biased region" description="Low complexity" evidence="1">
    <location>
        <begin position="348"/>
        <end position="369"/>
    </location>
</feature>
<feature type="compositionally biased region" description="Basic and acidic residues" evidence="1">
    <location>
        <begin position="526"/>
        <end position="536"/>
    </location>
</feature>
<feature type="compositionally biased region" description="Low complexity" evidence="1">
    <location>
        <begin position="101"/>
        <end position="115"/>
    </location>
</feature>
<protein>
    <submittedName>
        <fullName evidence="2">Uncharacterized protein</fullName>
    </submittedName>
</protein>
<feature type="compositionally biased region" description="Basic and acidic residues" evidence="1">
    <location>
        <begin position="1472"/>
        <end position="1495"/>
    </location>
</feature>
<feature type="compositionally biased region" description="Basic and acidic residues" evidence="1">
    <location>
        <begin position="838"/>
        <end position="861"/>
    </location>
</feature>
<evidence type="ECO:0000313" key="3">
    <source>
        <dbReference type="Proteomes" id="UP000283509"/>
    </source>
</evidence>
<feature type="region of interest" description="Disordered" evidence="1">
    <location>
        <begin position="248"/>
        <end position="550"/>
    </location>
</feature>
<proteinExistence type="predicted"/>
<feature type="compositionally biased region" description="Polar residues" evidence="1">
    <location>
        <begin position="23"/>
        <end position="33"/>
    </location>
</feature>
<feature type="region of interest" description="Disordered" evidence="1">
    <location>
        <begin position="1111"/>
        <end position="1141"/>
    </location>
</feature>
<feature type="region of interest" description="Disordered" evidence="1">
    <location>
        <begin position="1991"/>
        <end position="2245"/>
    </location>
</feature>
<feature type="compositionally biased region" description="Basic and acidic residues" evidence="1">
    <location>
        <begin position="1027"/>
        <end position="1067"/>
    </location>
</feature>
<gene>
    <name evidence="2" type="ORF">C7M84_016794</name>
</gene>
<evidence type="ECO:0000256" key="1">
    <source>
        <dbReference type="SAM" id="MobiDB-lite"/>
    </source>
</evidence>
<feature type="region of interest" description="Disordered" evidence="1">
    <location>
        <begin position="555"/>
        <end position="574"/>
    </location>
</feature>
<organism evidence="2 3">
    <name type="scientific">Penaeus vannamei</name>
    <name type="common">Whiteleg shrimp</name>
    <name type="synonym">Litopenaeus vannamei</name>
    <dbReference type="NCBI Taxonomy" id="6689"/>
    <lineage>
        <taxon>Eukaryota</taxon>
        <taxon>Metazoa</taxon>
        <taxon>Ecdysozoa</taxon>
        <taxon>Arthropoda</taxon>
        <taxon>Crustacea</taxon>
        <taxon>Multicrustacea</taxon>
        <taxon>Malacostraca</taxon>
        <taxon>Eumalacostraca</taxon>
        <taxon>Eucarida</taxon>
        <taxon>Decapoda</taxon>
        <taxon>Dendrobranchiata</taxon>
        <taxon>Penaeoidea</taxon>
        <taxon>Penaeidae</taxon>
        <taxon>Penaeus</taxon>
    </lineage>
</organism>
<feature type="compositionally biased region" description="Basic and acidic residues" evidence="1">
    <location>
        <begin position="1272"/>
        <end position="1284"/>
    </location>
</feature>
<feature type="compositionally biased region" description="Low complexity" evidence="1">
    <location>
        <begin position="278"/>
        <end position="316"/>
    </location>
</feature>
<feature type="compositionally biased region" description="Basic and acidic residues" evidence="1">
    <location>
        <begin position="1788"/>
        <end position="1802"/>
    </location>
</feature>
<feature type="compositionally biased region" description="Low complexity" evidence="1">
    <location>
        <begin position="870"/>
        <end position="883"/>
    </location>
</feature>
<dbReference type="Proteomes" id="UP000283509">
    <property type="component" value="Unassembled WGS sequence"/>
</dbReference>
<feature type="compositionally biased region" description="Low complexity" evidence="1">
    <location>
        <begin position="380"/>
        <end position="392"/>
    </location>
</feature>
<feature type="compositionally biased region" description="Basic and acidic residues" evidence="1">
    <location>
        <begin position="808"/>
        <end position="830"/>
    </location>
</feature>
<accession>A0A423SMA1</accession>
<feature type="compositionally biased region" description="Basic and acidic residues" evidence="1">
    <location>
        <begin position="955"/>
        <end position="968"/>
    </location>
</feature>
<dbReference type="OrthoDB" id="6372547at2759"/>
<evidence type="ECO:0000313" key="2">
    <source>
        <dbReference type="EMBL" id="ROT65254.1"/>
    </source>
</evidence>
<feature type="region of interest" description="Disordered" evidence="1">
    <location>
        <begin position="1"/>
        <end position="58"/>
    </location>
</feature>
<feature type="compositionally biased region" description="Polar residues" evidence="1">
    <location>
        <begin position="319"/>
        <end position="329"/>
    </location>
</feature>
<feature type="compositionally biased region" description="Basic and acidic residues" evidence="1">
    <location>
        <begin position="910"/>
        <end position="924"/>
    </location>
</feature>
<name>A0A423SMA1_PENVA</name>
<keyword evidence="3" id="KW-1185">Reference proteome</keyword>
<feature type="compositionally biased region" description="Basic and acidic residues" evidence="1">
    <location>
        <begin position="1379"/>
        <end position="1388"/>
    </location>
</feature>
<feature type="compositionally biased region" description="Low complexity" evidence="1">
    <location>
        <begin position="421"/>
        <end position="465"/>
    </location>
</feature>
<feature type="compositionally biased region" description="Basic and acidic residues" evidence="1">
    <location>
        <begin position="1293"/>
        <end position="1314"/>
    </location>
</feature>
<feature type="compositionally biased region" description="Polar residues" evidence="1">
    <location>
        <begin position="2181"/>
        <end position="2190"/>
    </location>
</feature>
<feature type="compositionally biased region" description="Basic and acidic residues" evidence="1">
    <location>
        <begin position="1249"/>
        <end position="1263"/>
    </location>
</feature>
<feature type="compositionally biased region" description="Polar residues" evidence="1">
    <location>
        <begin position="1620"/>
        <end position="1629"/>
    </location>
</feature>
<reference evidence="2 3" key="2">
    <citation type="submission" date="2019-01" db="EMBL/GenBank/DDBJ databases">
        <title>The decoding of complex shrimp genome reveals the adaptation for benthos swimmer, frequently molting mechanism and breeding impact on genome.</title>
        <authorList>
            <person name="Sun Y."/>
            <person name="Gao Y."/>
            <person name="Yu Y."/>
        </authorList>
    </citation>
    <scope>NUCLEOTIDE SEQUENCE [LARGE SCALE GENOMIC DNA]</scope>
    <source>
        <tissue evidence="2">Muscle</tissue>
    </source>
</reference>
<feature type="compositionally biased region" description="Polar residues" evidence="1">
    <location>
        <begin position="471"/>
        <end position="489"/>
    </location>
</feature>
<feature type="compositionally biased region" description="Basic and acidic residues" evidence="1">
    <location>
        <begin position="1394"/>
        <end position="1403"/>
    </location>
</feature>
<feature type="compositionally biased region" description="Low complexity" evidence="1">
    <location>
        <begin position="2070"/>
        <end position="2088"/>
    </location>
</feature>
<feature type="compositionally biased region" description="Pro residues" evidence="1">
    <location>
        <begin position="2016"/>
        <end position="2031"/>
    </location>
</feature>
<feature type="compositionally biased region" description="Low complexity" evidence="1">
    <location>
        <begin position="399"/>
        <end position="413"/>
    </location>
</feature>
<comment type="caution">
    <text evidence="2">The sequence shown here is derived from an EMBL/GenBank/DDBJ whole genome shotgun (WGS) entry which is preliminary data.</text>
</comment>
<feature type="compositionally biased region" description="Basic and acidic residues" evidence="1">
    <location>
        <begin position="702"/>
        <end position="715"/>
    </location>
</feature>
<feature type="compositionally biased region" description="Polar residues" evidence="1">
    <location>
        <begin position="1428"/>
        <end position="1437"/>
    </location>
</feature>
<sequence length="2245" mass="241332">MKVNGEHGKLTTKDGGLVDEGITSFQDGTNGLSRGNGAMDSLQEANGDEGQGKVQTPRVLVTDLDKDFEAATVECIQEPQTLGGTAKYEEYSGIGETGVASQTQESESSVTTSSSKSDRKKHKKTSKKSGDTSNNDKPVKFFISDEESDSDTAIFVDANQPTPNGENHNVMDQMADGQDPGIEIRAEVDARGESTVELTFEGGDVELGIENVCDSFDMSKNGGPTTTQLVDVDSTDEPHLYDIQRAKYKSSMRQPGRTETRKVKIQPRPETVSKSSTSESLDVDSASKSSVSDLIDQESYSRTTTTETSRTSTVESQDADTVSISSATESTEHETLSKVSTTESGDQETITISTTESTEGTSKTSTAESVGTISKSSTVGSMEGESKSTSSESGEHYMSKTSTSASVSKTTTSEYEEAETVSRTSASETASRTSGTSRTTTTTESGEPTGTSRTATESVTSASETGEYISKSISSSTDFDAESLSSTADLLTPKEEPPFPLDMKAEAEPGDQVKLESSPEIPLESQVEKPKDELEVRPGSPSWKKLDVEDQLRLASKTEIPEGMPADAMKDKKDADAESLFFSLYPEYQPGESQEAKDEINAGNPKVLCFRGQTPDQGERHEEIYMAKEKEAGGKDGRIKGTVSGKIQQLQRKLSQQKKPERETKEILESEGSPPQLRSTADTDQVGISFDEQQATTPGNGDDTKGDFDRKEFPDHTTPGGPLPDVLDRSTTTGTGIDTKEIQYSISSAKDDLVRTVGKLGERIEGLADSVEVVAGVVSDVVQNASGQADIGHEATAMTESGQEAIEGEGKSENNMKDRKTLVGKARDWIKGVARIGSKKEDTSAEKAAEKEREAAKKVETPSENGTDETSSVKSKSSGTKETPNGEERPPGTEEEGAVAEGQKMPGTPPKEDEISQISKEERISLTGDNGITGITDITEDANHVSDKGSTNGNGKRDDYAAEEKPLGEEAAEAVVTLEEELMKAEDEIIQDISADKGTGQISPIKEAGSPEKEVATAVHITTLGAEEEKPDSGPKEGETEQTERKEEQAEGEAKEEITDEQGKEAATEPQEAEGTGQAAVIEVSQEEPGEPGLLQATEVIDAEAAQVEGIAAQPEVSKESEIAKETDTAEAVREPEVKQEVGFAQETEIIGEAVGTQEPEISQEADITKETEIEQKPETLEESAIIKEPEVVAEPIVIKEVDAKSAAAAEEQKAEGVKEEAEAKEPEVSKEILDAQAEVEKMFEAHEAASETVADHTFKLEISETTEAEEVTAKAHEQEKKDEAAEEAELGTAKKVDSTTKDEAEDKKEKGLESDQAPGPEETPTTTRRRKDSARSHKDKFSDEFWKDKLSSGQKKHSFGSGDYSSVDIKRPSKFKREKSEEPKEEKQDTEESEKAAKSEEKPQEEETQTPQETPETGDPEAGEVQGSVTASATSWSPRVSRRERKSSRRSGEHKRESRSTSKSKSSKEKKHQESEGTTKTGSPKEGHAPEPKPRTRHSKPESPLTKKTPTMDQLAADSAPVLQELKFPEGISKPVSPSPVIQTLKFPEGISQPLSPTPEKVKPSVTIPKPTPEAQPLSPLKPLKFPEGISQPISPITQKVKPPPFKPTQETTKEEVTQPVSPTSKTAKSPEVLSPSPKELKFPEGVSMPRSPTPQELKFPEGISKPLSPSPKELKFPVGVSKPLSPSPKELKFPEGISKPLSPAPRELKFPEGISKPLSPSPKEAAKVPEPSPSPKELTFPEGISKPLSPSPKDVPKPFSPLPQELKFPEGVTKPLSPAIIAGKMPEPKPLKEKKKERPRVIIPKTLEPAIEPMKPISPMKTLKFPEGVTKPISPMKTRVVSDLKPSSPTSEAKKPMSPLKPLKFPEGISKPISPLPPKATFKPVSSVAKPPSPTLDEAPKPVASVDKATATEPPKTKASQTLTKLEFPEGVSIPVSPVPTKAKSLASKGKIDMKIEMQKKDLADAEMKKSETTTTEVCSPLLAALQFPEGISKPLSPVPPGPKPTEKKASTPDEPPTPPLPSTLPPDLPKGLADGTKPVFSTTTVPETPPIQSLTFPEGVSVPISPIPKSVKPTTSSPLTKPSSPLQKVTSPQPKVTSTTTQKPASPKLSKKTEFPKSILSTKHRTDSVKSPDATSKPVAETDQVSSDTQPPASKPSPEEKPLTTGERISRAVASIGLTRSSEGRTTSKFSRSDSLRSSQKRTESQEGARPQQDDTHAKDGSESPHAGAESPSKRLRRRKKR</sequence>
<feature type="compositionally biased region" description="Polar residues" evidence="1">
    <location>
        <begin position="2089"/>
        <end position="2107"/>
    </location>
</feature>
<feature type="compositionally biased region" description="Basic and acidic residues" evidence="1">
    <location>
        <begin position="1117"/>
        <end position="1140"/>
    </location>
</feature>
<feature type="region of interest" description="Disordered" evidence="1">
    <location>
        <begin position="1249"/>
        <end position="1926"/>
    </location>
</feature>
<feature type="compositionally biased region" description="Basic residues" evidence="1">
    <location>
        <begin position="118"/>
        <end position="127"/>
    </location>
</feature>
<feature type="region of interest" description="Disordered" evidence="1">
    <location>
        <begin position="627"/>
        <end position="741"/>
    </location>
</feature>